<gene>
    <name evidence="19" type="ORF">P168DRAFT_317212</name>
</gene>
<evidence type="ECO:0000256" key="13">
    <source>
        <dbReference type="ARBA" id="ARBA00023027"/>
    </source>
</evidence>
<keyword evidence="5" id="KW-0216">Detoxification</keyword>
<comment type="function">
    <text evidence="16">In the presence of oxygen and NADH, it has NADH oxidase activity, which leads to the generation of superoxide and H(2)O(2). Under anaerobic conditions, it also exhibits nitric oxide reductase and FAD reductase activities. However, all these reactions are much lower than NOD activity.</text>
</comment>
<keyword evidence="7" id="KW-0285">Flavoprotein</keyword>
<dbReference type="EMBL" id="MSFM01000004">
    <property type="protein sequence ID" value="PKY05689.1"/>
    <property type="molecule type" value="Genomic_DNA"/>
</dbReference>
<feature type="domain" description="Globin" evidence="17">
    <location>
        <begin position="2"/>
        <end position="139"/>
    </location>
</feature>
<dbReference type="GeneID" id="36547610"/>
<evidence type="ECO:0000256" key="15">
    <source>
        <dbReference type="ARBA" id="ARBA00049433"/>
    </source>
</evidence>
<dbReference type="GO" id="GO:0071949">
    <property type="term" value="F:FAD binding"/>
    <property type="evidence" value="ECO:0007669"/>
    <property type="project" value="TreeGrafter"/>
</dbReference>
<evidence type="ECO:0000256" key="11">
    <source>
        <dbReference type="ARBA" id="ARBA00023002"/>
    </source>
</evidence>
<dbReference type="InterPro" id="IPR000971">
    <property type="entry name" value="Globin"/>
</dbReference>
<evidence type="ECO:0000256" key="4">
    <source>
        <dbReference type="ARBA" id="ARBA00012229"/>
    </source>
</evidence>
<dbReference type="PROSITE" id="PS51384">
    <property type="entry name" value="FAD_FR"/>
    <property type="match status" value="1"/>
</dbReference>
<accession>A0A2I1D758</accession>
<dbReference type="InterPro" id="IPR017938">
    <property type="entry name" value="Riboflavin_synthase-like_b-brl"/>
</dbReference>
<evidence type="ECO:0000256" key="1">
    <source>
        <dbReference type="ARBA" id="ARBA00001970"/>
    </source>
</evidence>
<dbReference type="InterPro" id="IPR001709">
    <property type="entry name" value="Flavoprot_Pyr_Nucl_cyt_Rdtase"/>
</dbReference>
<comment type="caution">
    <text evidence="19">The sequence shown here is derived from an EMBL/GenBank/DDBJ whole genome shotgun (WGS) entry which is preliminary data.</text>
</comment>
<dbReference type="NCBIfam" id="NF009805">
    <property type="entry name" value="PRK13289.1"/>
    <property type="match status" value="1"/>
</dbReference>
<evidence type="ECO:0000259" key="18">
    <source>
        <dbReference type="PROSITE" id="PS51384"/>
    </source>
</evidence>
<dbReference type="CDD" id="cd06184">
    <property type="entry name" value="flavohem_like_fad_nad_binding"/>
    <property type="match status" value="1"/>
</dbReference>
<name>A0A2I1D758_ASPC2</name>
<evidence type="ECO:0000259" key="17">
    <source>
        <dbReference type="PROSITE" id="PS01033"/>
    </source>
</evidence>
<dbReference type="InterPro" id="IPR012292">
    <property type="entry name" value="Globin/Proto"/>
</dbReference>
<comment type="cofactor">
    <cofactor evidence="1">
        <name>heme b</name>
        <dbReference type="ChEBI" id="CHEBI:60344"/>
    </cofactor>
</comment>
<dbReference type="GO" id="GO:0019825">
    <property type="term" value="F:oxygen binding"/>
    <property type="evidence" value="ECO:0007669"/>
    <property type="project" value="InterPro"/>
</dbReference>
<dbReference type="AlphaFoldDB" id="A0A2I1D758"/>
<dbReference type="Pfam" id="PF00175">
    <property type="entry name" value="NAD_binding_1"/>
    <property type="match status" value="1"/>
</dbReference>
<comment type="catalytic activity">
    <reaction evidence="15">
        <text>2 nitric oxide + NADPH + 2 O2 = 2 nitrate + NADP(+) + H(+)</text>
        <dbReference type="Rhea" id="RHEA:19465"/>
        <dbReference type="ChEBI" id="CHEBI:15378"/>
        <dbReference type="ChEBI" id="CHEBI:15379"/>
        <dbReference type="ChEBI" id="CHEBI:16480"/>
        <dbReference type="ChEBI" id="CHEBI:17632"/>
        <dbReference type="ChEBI" id="CHEBI:57783"/>
        <dbReference type="ChEBI" id="CHEBI:58349"/>
        <dbReference type="EC" id="1.14.12.17"/>
    </reaction>
</comment>
<dbReference type="Pfam" id="PF00042">
    <property type="entry name" value="Globin"/>
    <property type="match status" value="1"/>
</dbReference>
<dbReference type="GO" id="GO:0071500">
    <property type="term" value="P:cellular response to nitrosative stress"/>
    <property type="evidence" value="ECO:0007669"/>
    <property type="project" value="TreeGrafter"/>
</dbReference>
<keyword evidence="20" id="KW-1185">Reference proteome</keyword>
<dbReference type="Gene3D" id="1.10.490.10">
    <property type="entry name" value="Globins"/>
    <property type="match status" value="1"/>
</dbReference>
<dbReference type="GO" id="GO:0046872">
    <property type="term" value="F:metal ion binding"/>
    <property type="evidence" value="ECO:0007669"/>
    <property type="project" value="UniProtKB-KW"/>
</dbReference>
<sequence>MSLTPDQVGLIKATVPILREHGVTITATFYKNMLAAHPELHAVFNTANQVNGHQPKALAGALFAYASHIDDLGALGPAVELICHKHASLYIQPEQYDIVGKYLLEAMGQVLGSALTPEILDAWATAYWQLAKIMIGREAELYRESEGWTQFRDFRVAAKVPESAEITSFHLAPVDGQPLPKFQPGQYISIQLFVPDLKYPQARQYSLSDAPHADHYRISVRKHPGLDPSNPGARANPGYVSNLLHANVQEGDVLKVSHPYGDFFFRDELAGKNPIVLLGAGVGLTPLMSILNTLAGKTAPDRPVTFIHGARTARARAFHGYVQGLKEKIPSLKTTFFNSEPAADETAGVDYDRAGRISMPLLDRSADLHLDDSTTGYYVCGPESFMVDMRAWLREQGVGDDRLNLELFGTGGVPA</sequence>
<dbReference type="PANTHER" id="PTHR43396">
    <property type="entry name" value="FLAVOHEMOPROTEIN"/>
    <property type="match status" value="1"/>
</dbReference>
<dbReference type="GO" id="GO:0008941">
    <property type="term" value="F:nitric oxide dioxygenase NAD(P)H activity"/>
    <property type="evidence" value="ECO:0007669"/>
    <property type="project" value="UniProtKB-EC"/>
</dbReference>
<evidence type="ECO:0000256" key="8">
    <source>
        <dbReference type="ARBA" id="ARBA00022723"/>
    </source>
</evidence>
<dbReference type="InterPro" id="IPR039261">
    <property type="entry name" value="FNR_nucleotide-bd"/>
</dbReference>
<evidence type="ECO:0000256" key="5">
    <source>
        <dbReference type="ARBA" id="ARBA00022575"/>
    </source>
</evidence>
<dbReference type="FunFam" id="2.40.30.10:FF:000034">
    <property type="entry name" value="Flavohemoprotein"/>
    <property type="match status" value="1"/>
</dbReference>
<keyword evidence="13" id="KW-0520">NAD</keyword>
<comment type="cofactor">
    <cofactor evidence="2">
        <name>FAD</name>
        <dbReference type="ChEBI" id="CHEBI:57692"/>
    </cofactor>
</comment>
<comment type="similarity">
    <text evidence="3">In the C-terminal section; belongs to the flavoprotein pyridine nucleotide cytochrome reductase family.</text>
</comment>
<dbReference type="InterPro" id="IPR001433">
    <property type="entry name" value="OxRdtase_FAD/NAD-bd"/>
</dbReference>
<dbReference type="RefSeq" id="XP_024694283.1">
    <property type="nucleotide sequence ID" value="XM_024840086.1"/>
</dbReference>
<proteinExistence type="inferred from homology"/>
<dbReference type="GO" id="GO:0020037">
    <property type="term" value="F:heme binding"/>
    <property type="evidence" value="ECO:0007669"/>
    <property type="project" value="InterPro"/>
</dbReference>
<evidence type="ECO:0000256" key="9">
    <source>
        <dbReference type="ARBA" id="ARBA00022827"/>
    </source>
</evidence>
<dbReference type="SUPFAM" id="SSF52343">
    <property type="entry name" value="Ferredoxin reductase-like, C-terminal NADP-linked domain"/>
    <property type="match status" value="1"/>
</dbReference>
<evidence type="ECO:0000256" key="6">
    <source>
        <dbReference type="ARBA" id="ARBA00022617"/>
    </source>
</evidence>
<keyword evidence="9" id="KW-0274">FAD</keyword>
<dbReference type="OrthoDB" id="436496at2759"/>
<evidence type="ECO:0000256" key="7">
    <source>
        <dbReference type="ARBA" id="ARBA00022630"/>
    </source>
</evidence>
<keyword evidence="10" id="KW-0521">NADP</keyword>
<dbReference type="PRINTS" id="PR00371">
    <property type="entry name" value="FPNCR"/>
</dbReference>
<dbReference type="SUPFAM" id="SSF63380">
    <property type="entry name" value="Riboflavin synthase domain-like"/>
    <property type="match status" value="1"/>
</dbReference>
<evidence type="ECO:0000256" key="14">
    <source>
        <dbReference type="ARBA" id="ARBA00048649"/>
    </source>
</evidence>
<keyword evidence="6" id="KW-0349">Heme</keyword>
<evidence type="ECO:0000256" key="3">
    <source>
        <dbReference type="ARBA" id="ARBA00006401"/>
    </source>
</evidence>
<dbReference type="Gene3D" id="3.40.50.80">
    <property type="entry name" value="Nucleotide-binding domain of ferredoxin-NADP reductase (FNR) module"/>
    <property type="match status" value="1"/>
</dbReference>
<evidence type="ECO:0000313" key="19">
    <source>
        <dbReference type="EMBL" id="PKY05689.1"/>
    </source>
</evidence>
<dbReference type="GO" id="GO:0046210">
    <property type="term" value="P:nitric oxide catabolic process"/>
    <property type="evidence" value="ECO:0007669"/>
    <property type="project" value="TreeGrafter"/>
</dbReference>
<dbReference type="VEuPathDB" id="FungiDB:P168DRAFT_317212"/>
<evidence type="ECO:0000256" key="2">
    <source>
        <dbReference type="ARBA" id="ARBA00001974"/>
    </source>
</evidence>
<evidence type="ECO:0000256" key="16">
    <source>
        <dbReference type="ARBA" id="ARBA00056398"/>
    </source>
</evidence>
<dbReference type="CDD" id="cd08922">
    <property type="entry name" value="FHb-globin"/>
    <property type="match status" value="1"/>
</dbReference>
<dbReference type="FunFam" id="1.10.490.10:FF:000003">
    <property type="entry name" value="Flavohemoprotein"/>
    <property type="match status" value="1"/>
</dbReference>
<dbReference type="InterPro" id="IPR017927">
    <property type="entry name" value="FAD-bd_FR_type"/>
</dbReference>
<organism evidence="19 20">
    <name type="scientific">Aspergillus campestris (strain IBT 28561)</name>
    <dbReference type="NCBI Taxonomy" id="1392248"/>
    <lineage>
        <taxon>Eukaryota</taxon>
        <taxon>Fungi</taxon>
        <taxon>Dikarya</taxon>
        <taxon>Ascomycota</taxon>
        <taxon>Pezizomycotina</taxon>
        <taxon>Eurotiomycetes</taxon>
        <taxon>Eurotiomycetidae</taxon>
        <taxon>Eurotiales</taxon>
        <taxon>Aspergillaceae</taxon>
        <taxon>Aspergillus</taxon>
        <taxon>Aspergillus subgen. Circumdati</taxon>
    </lineage>
</organism>
<feature type="domain" description="FAD-binding FR-type" evidence="18">
    <location>
        <begin position="149"/>
        <end position="266"/>
    </location>
</feature>
<reference evidence="19" key="1">
    <citation type="submission" date="2016-12" db="EMBL/GenBank/DDBJ databases">
        <title>The genomes of Aspergillus section Nigri reveals drivers in fungal speciation.</title>
        <authorList>
            <consortium name="DOE Joint Genome Institute"/>
            <person name="Vesth T.C."/>
            <person name="Nybo J."/>
            <person name="Theobald S."/>
            <person name="Brandl J."/>
            <person name="Frisvad J.C."/>
            <person name="Nielsen K.F."/>
            <person name="Lyhne E.K."/>
            <person name="Kogle M.E."/>
            <person name="Kuo A."/>
            <person name="Riley R."/>
            <person name="Clum A."/>
            <person name="Nolan M."/>
            <person name="Lipzen A."/>
            <person name="Salamov A."/>
            <person name="Henrissat B."/>
            <person name="Wiebenga A."/>
            <person name="De vries R.P."/>
            <person name="Grigoriev I.V."/>
            <person name="Mortensen U.H."/>
            <person name="Andersen M.R."/>
            <person name="Baker S.E."/>
        </authorList>
    </citation>
    <scope>NUCLEOTIDE SEQUENCE</scope>
    <source>
        <strain evidence="19">IBT 28561</strain>
    </source>
</reference>
<dbReference type="InterPro" id="IPR009050">
    <property type="entry name" value="Globin-like_sf"/>
</dbReference>
<keyword evidence="11" id="KW-0560">Oxidoreductase</keyword>
<evidence type="ECO:0000313" key="20">
    <source>
        <dbReference type="Proteomes" id="UP000234254"/>
    </source>
</evidence>
<dbReference type="Gene3D" id="2.40.30.10">
    <property type="entry name" value="Translation factors"/>
    <property type="match status" value="1"/>
</dbReference>
<dbReference type="PROSITE" id="PS01033">
    <property type="entry name" value="GLOBIN"/>
    <property type="match status" value="1"/>
</dbReference>
<dbReference type="SUPFAM" id="SSF46458">
    <property type="entry name" value="Globin-like"/>
    <property type="match status" value="1"/>
</dbReference>
<dbReference type="Proteomes" id="UP000234254">
    <property type="component" value="Unassembled WGS sequence"/>
</dbReference>
<comment type="catalytic activity">
    <reaction evidence="14">
        <text>2 nitric oxide + NADH + 2 O2 = 2 nitrate + NAD(+) + H(+)</text>
        <dbReference type="Rhea" id="RHEA:19469"/>
        <dbReference type="ChEBI" id="CHEBI:15378"/>
        <dbReference type="ChEBI" id="CHEBI:15379"/>
        <dbReference type="ChEBI" id="CHEBI:16480"/>
        <dbReference type="ChEBI" id="CHEBI:17632"/>
        <dbReference type="ChEBI" id="CHEBI:57540"/>
        <dbReference type="ChEBI" id="CHEBI:57945"/>
        <dbReference type="EC" id="1.14.12.17"/>
    </reaction>
</comment>
<keyword evidence="8" id="KW-0479">Metal-binding</keyword>
<dbReference type="PANTHER" id="PTHR43396:SF3">
    <property type="entry name" value="FLAVOHEMOPROTEIN"/>
    <property type="match status" value="1"/>
</dbReference>
<protein>
    <recommendedName>
        <fullName evidence="4">nitric oxide dioxygenase</fullName>
        <ecNumber evidence="4">1.14.12.17</ecNumber>
    </recommendedName>
</protein>
<dbReference type="EC" id="1.14.12.17" evidence="4"/>
<dbReference type="FunFam" id="3.40.50.80:FF:000010">
    <property type="entry name" value="Flavohemoprotein"/>
    <property type="match status" value="1"/>
</dbReference>
<keyword evidence="12" id="KW-0408">Iron</keyword>
<evidence type="ECO:0000256" key="12">
    <source>
        <dbReference type="ARBA" id="ARBA00023004"/>
    </source>
</evidence>
<evidence type="ECO:0000256" key="10">
    <source>
        <dbReference type="ARBA" id="ARBA00022857"/>
    </source>
</evidence>
<dbReference type="GO" id="GO:0009636">
    <property type="term" value="P:response to toxic substance"/>
    <property type="evidence" value="ECO:0007669"/>
    <property type="project" value="UniProtKB-KW"/>
</dbReference>